<dbReference type="GO" id="GO:0016787">
    <property type="term" value="F:hydrolase activity"/>
    <property type="evidence" value="ECO:0007669"/>
    <property type="project" value="UniProtKB-KW"/>
</dbReference>
<dbReference type="GO" id="GO:0005524">
    <property type="term" value="F:ATP binding"/>
    <property type="evidence" value="ECO:0007669"/>
    <property type="project" value="UniProtKB-KW"/>
</dbReference>
<comment type="similarity">
    <text evidence="7">Belongs to the DEAD box helicase family.</text>
</comment>
<feature type="domain" description="DEAD-box RNA helicase Q" evidence="11">
    <location>
        <begin position="55"/>
        <end position="83"/>
    </location>
</feature>
<feature type="domain" description="Helicase C-terminal" evidence="10">
    <location>
        <begin position="237"/>
        <end position="413"/>
    </location>
</feature>
<dbReference type="GO" id="GO:0043186">
    <property type="term" value="C:P granule"/>
    <property type="evidence" value="ECO:0007669"/>
    <property type="project" value="UniProtKB-ARBA"/>
</dbReference>
<dbReference type="GO" id="GO:0003724">
    <property type="term" value="F:RNA helicase activity"/>
    <property type="evidence" value="ECO:0007669"/>
    <property type="project" value="UniProtKB-EC"/>
</dbReference>
<name>A0A3P6TA78_LITSI</name>
<dbReference type="OMA" id="CYRSWVR"/>
<evidence type="ECO:0000256" key="3">
    <source>
        <dbReference type="ARBA" id="ARBA00022801"/>
    </source>
</evidence>
<dbReference type="AlphaFoldDB" id="A0A3P6TA78"/>
<evidence type="ECO:0000313" key="13">
    <source>
        <dbReference type="Proteomes" id="UP000277928"/>
    </source>
</evidence>
<evidence type="ECO:0000256" key="4">
    <source>
        <dbReference type="ARBA" id="ARBA00022806"/>
    </source>
</evidence>
<evidence type="ECO:0000259" key="9">
    <source>
        <dbReference type="PROSITE" id="PS51192"/>
    </source>
</evidence>
<dbReference type="PANTHER" id="PTHR47958">
    <property type="entry name" value="ATP-DEPENDENT RNA HELICASE DBP3"/>
    <property type="match status" value="1"/>
</dbReference>
<dbReference type="SUPFAM" id="SSF52540">
    <property type="entry name" value="P-loop containing nucleoside triphosphate hydrolases"/>
    <property type="match status" value="2"/>
</dbReference>
<dbReference type="Pfam" id="PF00270">
    <property type="entry name" value="DEAD"/>
    <property type="match status" value="1"/>
</dbReference>
<evidence type="ECO:0000256" key="5">
    <source>
        <dbReference type="ARBA" id="ARBA00022840"/>
    </source>
</evidence>
<dbReference type="SMART" id="SM00487">
    <property type="entry name" value="DEXDc"/>
    <property type="match status" value="1"/>
</dbReference>
<dbReference type="Gene3D" id="3.40.50.300">
    <property type="entry name" value="P-loop containing nucleotide triphosphate hydrolases"/>
    <property type="match status" value="3"/>
</dbReference>
<dbReference type="SMART" id="SM00490">
    <property type="entry name" value="HELICc"/>
    <property type="match status" value="1"/>
</dbReference>
<keyword evidence="4 7" id="KW-0347">Helicase</keyword>
<feature type="region of interest" description="Disordered" evidence="8">
    <location>
        <begin position="1"/>
        <end position="20"/>
    </location>
</feature>
<evidence type="ECO:0000256" key="6">
    <source>
        <dbReference type="PROSITE-ProRule" id="PRU00552"/>
    </source>
</evidence>
<dbReference type="InterPro" id="IPR027417">
    <property type="entry name" value="P-loop_NTPase"/>
</dbReference>
<protein>
    <recommendedName>
        <fullName evidence="1">RNA helicase</fullName>
        <ecNumber evidence="1">3.6.4.13</ecNumber>
    </recommendedName>
</protein>
<feature type="domain" description="Helicase ATP-binding" evidence="9">
    <location>
        <begin position="86"/>
        <end position="277"/>
    </location>
</feature>
<keyword evidence="13" id="KW-1185">Reference proteome</keyword>
<keyword evidence="3 7" id="KW-0378">Hydrolase</keyword>
<dbReference type="PROSITE" id="PS51195">
    <property type="entry name" value="Q_MOTIF"/>
    <property type="match status" value="1"/>
</dbReference>
<sequence>MDTTSANIRAQRKSRKKLVKRNVPSGTNCEVNVDTTVKDEIPVKAAGIDVPSPCAMFGELQLHPHIEENIKKLGYGKLMPAQKYSIPSLLSYRDLMTCAQTGSGKTTAFLVPLIHHIIRSDLHAMKTPHFMSTCGYTVFPVALILSPTRELVIQTYREAVKFAHRTHVVAAILHGGRESYRSQMKKLMFGCHILIATPGRLIDVMNQHVVALHNCVFLVLDEADRMLDMGFEFQIRQIVQYYSMPEKGKRVTAMFSATFPKEMQILVQDFLMPNYIFLTVGCTGSMSENIVQKIIRVEDSDKKSLLMELLSVDVSGGLTLVFVETKRGVDELAQHLQVIARGLDIPNVRHVINFDLPTDIESYVHRIGRTGRAGNTGLVTSFFTSRNRNISHDLMDLLVGSNQEVPDWLKKMAEESYRNTSKHCDRMHGGLFGAYDHHLNVGNNPFYSNTSAVVAENFGRGLNFPWPSQSNGHLAFIPQNAFMDTTYIAYQNNIYQTSQMEQTYQLCVNSFPFLPPFQIIGTHYWNATVGTSQNGAFWPPSNVPYGRDFGTGSLQGAFGNWRY</sequence>
<evidence type="ECO:0000256" key="8">
    <source>
        <dbReference type="SAM" id="MobiDB-lite"/>
    </source>
</evidence>
<dbReference type="InterPro" id="IPR014014">
    <property type="entry name" value="RNA_helicase_DEAD_Q_motif"/>
</dbReference>
<dbReference type="OrthoDB" id="196131at2759"/>
<dbReference type="PROSITE" id="PS51194">
    <property type="entry name" value="HELICASE_CTER"/>
    <property type="match status" value="1"/>
</dbReference>
<dbReference type="InterPro" id="IPR014001">
    <property type="entry name" value="Helicase_ATP-bd"/>
</dbReference>
<organism evidence="12 13">
    <name type="scientific">Litomosoides sigmodontis</name>
    <name type="common">Filarial nematode worm</name>
    <dbReference type="NCBI Taxonomy" id="42156"/>
    <lineage>
        <taxon>Eukaryota</taxon>
        <taxon>Metazoa</taxon>
        <taxon>Ecdysozoa</taxon>
        <taxon>Nematoda</taxon>
        <taxon>Chromadorea</taxon>
        <taxon>Rhabditida</taxon>
        <taxon>Spirurina</taxon>
        <taxon>Spiruromorpha</taxon>
        <taxon>Filarioidea</taxon>
        <taxon>Onchocercidae</taxon>
        <taxon>Litomosoides</taxon>
    </lineage>
</organism>
<dbReference type="Pfam" id="PF00271">
    <property type="entry name" value="Helicase_C"/>
    <property type="match status" value="1"/>
</dbReference>
<proteinExistence type="inferred from homology"/>
<dbReference type="PROSITE" id="PS00039">
    <property type="entry name" value="DEAD_ATP_HELICASE"/>
    <property type="match status" value="1"/>
</dbReference>
<dbReference type="CDD" id="cd18787">
    <property type="entry name" value="SF2_C_DEAD"/>
    <property type="match status" value="1"/>
</dbReference>
<keyword evidence="5 7" id="KW-0067">ATP-binding</keyword>
<dbReference type="STRING" id="42156.A0A3P6TA78"/>
<keyword evidence="2 7" id="KW-0547">Nucleotide-binding</keyword>
<evidence type="ECO:0000256" key="2">
    <source>
        <dbReference type="ARBA" id="ARBA00022741"/>
    </source>
</evidence>
<dbReference type="GO" id="GO:0003676">
    <property type="term" value="F:nucleic acid binding"/>
    <property type="evidence" value="ECO:0007669"/>
    <property type="project" value="InterPro"/>
</dbReference>
<evidence type="ECO:0000259" key="11">
    <source>
        <dbReference type="PROSITE" id="PS51195"/>
    </source>
</evidence>
<dbReference type="EC" id="3.6.4.13" evidence="1"/>
<dbReference type="InterPro" id="IPR011545">
    <property type="entry name" value="DEAD/DEAH_box_helicase_dom"/>
</dbReference>
<feature type="short sequence motif" description="Q motif" evidence="6">
    <location>
        <begin position="55"/>
        <end position="83"/>
    </location>
</feature>
<evidence type="ECO:0000259" key="10">
    <source>
        <dbReference type="PROSITE" id="PS51194"/>
    </source>
</evidence>
<dbReference type="Proteomes" id="UP000277928">
    <property type="component" value="Unassembled WGS sequence"/>
</dbReference>
<evidence type="ECO:0000256" key="1">
    <source>
        <dbReference type="ARBA" id="ARBA00012552"/>
    </source>
</evidence>
<gene>
    <name evidence="12" type="ORF">NLS_LOCUS3217</name>
</gene>
<dbReference type="EMBL" id="UYRX01000169">
    <property type="protein sequence ID" value="VDK76250.1"/>
    <property type="molecule type" value="Genomic_DNA"/>
</dbReference>
<dbReference type="PROSITE" id="PS51192">
    <property type="entry name" value="HELICASE_ATP_BIND_1"/>
    <property type="match status" value="1"/>
</dbReference>
<evidence type="ECO:0000256" key="7">
    <source>
        <dbReference type="RuleBase" id="RU000492"/>
    </source>
</evidence>
<feature type="compositionally biased region" description="Basic residues" evidence="8">
    <location>
        <begin position="10"/>
        <end position="20"/>
    </location>
</feature>
<accession>A0A3P6TA78</accession>
<evidence type="ECO:0000313" key="12">
    <source>
        <dbReference type="EMBL" id="VDK76250.1"/>
    </source>
</evidence>
<dbReference type="InterPro" id="IPR000629">
    <property type="entry name" value="RNA-helicase_DEAD-box_CS"/>
</dbReference>
<reference evidence="12 13" key="1">
    <citation type="submission" date="2018-08" db="EMBL/GenBank/DDBJ databases">
        <authorList>
            <person name="Laetsch R D."/>
            <person name="Stevens L."/>
            <person name="Kumar S."/>
            <person name="Blaxter L. M."/>
        </authorList>
    </citation>
    <scope>NUCLEOTIDE SEQUENCE [LARGE SCALE GENOMIC DNA]</scope>
</reference>
<dbReference type="InterPro" id="IPR001650">
    <property type="entry name" value="Helicase_C-like"/>
</dbReference>